<accession>A0AAN8RG84</accession>
<organism evidence="3 4">
    <name type="scientific">Orbilia javanica</name>
    <dbReference type="NCBI Taxonomy" id="47235"/>
    <lineage>
        <taxon>Eukaryota</taxon>
        <taxon>Fungi</taxon>
        <taxon>Dikarya</taxon>
        <taxon>Ascomycota</taxon>
        <taxon>Pezizomycotina</taxon>
        <taxon>Orbiliomycetes</taxon>
        <taxon>Orbiliales</taxon>
        <taxon>Orbiliaceae</taxon>
        <taxon>Orbilia</taxon>
    </lineage>
</organism>
<dbReference type="GO" id="GO:0005737">
    <property type="term" value="C:cytoplasm"/>
    <property type="evidence" value="ECO:0007669"/>
    <property type="project" value="TreeGrafter"/>
</dbReference>
<feature type="region of interest" description="Disordered" evidence="2">
    <location>
        <begin position="1"/>
        <end position="25"/>
    </location>
</feature>
<sequence length="712" mass="79507">MLTSTRRSAPGEDAPEEDPSQLATHPNFTQGLLHIIDNASPGDLVYVHYSGHGIRRDADDIDPEGGDSISGTALALADVMQGGAYMTGYQLGVYIQRMVLEKKLRVTVVLDSCFSGQGLRAADDIDVGEYTSRLGCGQEGNVDLFYLQSDKDADAAAWDMEMDLAEAYGDTVEYGNGYCERNARPRQPLVRSWLSDPIGCTVLTACQSDEKAGEYSFDGEKRGILTYWMLKLLLGYSGACHPTYNKIRDYVAQKILGVMALEKQTPVLLGDADHTFLGQEQVFQRPLAHITEKRLDTVDLDIGSAQGVAIGAIYDVFPAEENVIMGSISSVRAQVTEISPTNPFRCRAKLQCDPEDCDAAERIKKGGVALLRTWCLHLDTFADISLLRLRLPKDQVERFESKIRQTAGLFLDSDPERPDDKECDFKIVLNDENFFEVHLLENEQYRVMPRVPGVQKDEEDWESKLAHVISQLARFQDIKSIKNDGADASLKSEWFSFSVEPSDEGYAVGEDLFSQNPEDPNAFRAQEDLGLRFSLKMRPECEYKSVYVSFYDFDASWGISKLHPGPGQFSEVTKDRSVEFPLAMMIPAPCTDRDPDEIVDTIRVFVSTSRTSWDEITLPELPADTSTIPPNIIIRPTEPEAMSSDVTNTETGTVERVTDAPQLYQDSPTNEYDDSIDSRNPKRQRRNPKKPPALPKNIWGFMDLKLTTFPSG</sequence>
<protein>
    <recommendedName>
        <fullName evidence="5">Caspase domain-containing protein</fullName>
    </recommendedName>
</protein>
<keyword evidence="4" id="KW-1185">Reference proteome</keyword>
<comment type="caution">
    <text evidence="3">The sequence shown here is derived from an EMBL/GenBank/DDBJ whole genome shotgun (WGS) entry which is preliminary data.</text>
</comment>
<evidence type="ECO:0000256" key="2">
    <source>
        <dbReference type="SAM" id="MobiDB-lite"/>
    </source>
</evidence>
<comment type="similarity">
    <text evidence="1">Belongs to the peptidase C14B family.</text>
</comment>
<dbReference type="GO" id="GO:0004197">
    <property type="term" value="F:cysteine-type endopeptidase activity"/>
    <property type="evidence" value="ECO:0007669"/>
    <property type="project" value="TreeGrafter"/>
</dbReference>
<feature type="region of interest" description="Disordered" evidence="2">
    <location>
        <begin position="637"/>
        <end position="697"/>
    </location>
</feature>
<evidence type="ECO:0000313" key="3">
    <source>
        <dbReference type="EMBL" id="KAK6337164.1"/>
    </source>
</evidence>
<reference evidence="3 4" key="1">
    <citation type="submission" date="2019-10" db="EMBL/GenBank/DDBJ databases">
        <authorList>
            <person name="Palmer J.M."/>
        </authorList>
    </citation>
    <scope>NUCLEOTIDE SEQUENCE [LARGE SCALE GENOMIC DNA]</scope>
    <source>
        <strain evidence="3 4">TWF718</strain>
    </source>
</reference>
<dbReference type="GO" id="GO:0006508">
    <property type="term" value="P:proteolysis"/>
    <property type="evidence" value="ECO:0007669"/>
    <property type="project" value="TreeGrafter"/>
</dbReference>
<name>A0AAN8RG84_9PEZI</name>
<dbReference type="AlphaFoldDB" id="A0AAN8RG84"/>
<gene>
    <name evidence="3" type="ORF">TWF718_009948</name>
</gene>
<dbReference type="PANTHER" id="PTHR48104">
    <property type="entry name" value="METACASPASE-4"/>
    <property type="match status" value="1"/>
</dbReference>
<dbReference type="EMBL" id="JAVHNR010000007">
    <property type="protein sequence ID" value="KAK6337164.1"/>
    <property type="molecule type" value="Genomic_DNA"/>
</dbReference>
<proteinExistence type="inferred from homology"/>
<evidence type="ECO:0008006" key="5">
    <source>
        <dbReference type="Google" id="ProtNLM"/>
    </source>
</evidence>
<dbReference type="PANTHER" id="PTHR48104:SF30">
    <property type="entry name" value="METACASPASE-1"/>
    <property type="match status" value="1"/>
</dbReference>
<dbReference type="Gene3D" id="3.40.50.1460">
    <property type="match status" value="1"/>
</dbReference>
<dbReference type="InterPro" id="IPR050452">
    <property type="entry name" value="Metacaspase"/>
</dbReference>
<evidence type="ECO:0000256" key="1">
    <source>
        <dbReference type="ARBA" id="ARBA00009005"/>
    </source>
</evidence>
<dbReference type="Proteomes" id="UP001313282">
    <property type="component" value="Unassembled WGS sequence"/>
</dbReference>
<evidence type="ECO:0000313" key="4">
    <source>
        <dbReference type="Proteomes" id="UP001313282"/>
    </source>
</evidence>